<gene>
    <name evidence="3" type="ORF">PBRASI_LOCUS8997</name>
</gene>
<dbReference type="Pfam" id="PF20238">
    <property type="entry name" value="BIM1-like_dom"/>
    <property type="match status" value="1"/>
</dbReference>
<name>A0A9N9GQJ7_9GLOM</name>
<protein>
    <submittedName>
        <fullName evidence="3">9323_t:CDS:1</fullName>
    </submittedName>
</protein>
<evidence type="ECO:0000313" key="4">
    <source>
        <dbReference type="Proteomes" id="UP000789739"/>
    </source>
</evidence>
<dbReference type="EMBL" id="CAJVPI010001780">
    <property type="protein sequence ID" value="CAG8626308.1"/>
    <property type="molecule type" value="Genomic_DNA"/>
</dbReference>
<evidence type="ECO:0000259" key="2">
    <source>
        <dbReference type="Pfam" id="PF20238"/>
    </source>
</evidence>
<evidence type="ECO:0000256" key="1">
    <source>
        <dbReference type="SAM" id="SignalP"/>
    </source>
</evidence>
<feature type="domain" description="Copper acquisition factor BIM1-like" evidence="2">
    <location>
        <begin position="22"/>
        <end position="147"/>
    </location>
</feature>
<accession>A0A9N9GQJ7</accession>
<keyword evidence="4" id="KW-1185">Reference proteome</keyword>
<evidence type="ECO:0000313" key="3">
    <source>
        <dbReference type="EMBL" id="CAG8626308.1"/>
    </source>
</evidence>
<comment type="caution">
    <text evidence="3">The sequence shown here is derived from an EMBL/GenBank/DDBJ whole genome shotgun (WGS) entry which is preliminary data.</text>
</comment>
<feature type="chain" id="PRO_5040294512" evidence="1">
    <location>
        <begin position="23"/>
        <end position="157"/>
    </location>
</feature>
<sequence>MRSFKAILILLTLLCALSTVKARMVLQFPTPRGTIVDFLKDPPCASYNSTNVSAITTFPLNGEAIMLFSSGEGNLVYYYAPNSNGTFTKVAEPVTLIKNDTYPRSVTKRVDLTLAGAKAGDQGVLQGVYVSLKNDTAWYQCGDIKIADALQSSVVPY</sequence>
<dbReference type="InterPro" id="IPR046530">
    <property type="entry name" value="BIM1-like_dom"/>
</dbReference>
<reference evidence="3" key="1">
    <citation type="submission" date="2021-06" db="EMBL/GenBank/DDBJ databases">
        <authorList>
            <person name="Kallberg Y."/>
            <person name="Tangrot J."/>
            <person name="Rosling A."/>
        </authorList>
    </citation>
    <scope>NUCLEOTIDE SEQUENCE</scope>
    <source>
        <strain evidence="3">BR232B</strain>
    </source>
</reference>
<organism evidence="3 4">
    <name type="scientific">Paraglomus brasilianum</name>
    <dbReference type="NCBI Taxonomy" id="144538"/>
    <lineage>
        <taxon>Eukaryota</taxon>
        <taxon>Fungi</taxon>
        <taxon>Fungi incertae sedis</taxon>
        <taxon>Mucoromycota</taxon>
        <taxon>Glomeromycotina</taxon>
        <taxon>Glomeromycetes</taxon>
        <taxon>Paraglomerales</taxon>
        <taxon>Paraglomeraceae</taxon>
        <taxon>Paraglomus</taxon>
    </lineage>
</organism>
<dbReference type="Proteomes" id="UP000789739">
    <property type="component" value="Unassembled WGS sequence"/>
</dbReference>
<feature type="signal peptide" evidence="1">
    <location>
        <begin position="1"/>
        <end position="22"/>
    </location>
</feature>
<proteinExistence type="predicted"/>
<keyword evidence="1" id="KW-0732">Signal</keyword>
<dbReference type="AlphaFoldDB" id="A0A9N9GQJ7"/>
<dbReference type="OrthoDB" id="2146436at2759"/>